<evidence type="ECO:0000259" key="11">
    <source>
        <dbReference type="Pfam" id="PF22782"/>
    </source>
</evidence>
<evidence type="ECO:0000256" key="2">
    <source>
        <dbReference type="ARBA" id="ARBA00004496"/>
    </source>
</evidence>
<protein>
    <submittedName>
        <fullName evidence="13">Protein SDE2 homolog</fullName>
    </submittedName>
</protein>
<keyword evidence="4" id="KW-0963">Cytoplasm</keyword>
<feature type="region of interest" description="Disordered" evidence="9">
    <location>
        <begin position="211"/>
        <end position="266"/>
    </location>
</feature>
<feature type="domain" description="SDE2-like" evidence="11">
    <location>
        <begin position="74"/>
        <end position="169"/>
    </location>
</feature>
<comment type="subcellular location">
    <subcellularLocation>
        <location evidence="2">Cytoplasm</location>
    </subcellularLocation>
    <subcellularLocation>
        <location evidence="1">Nucleus</location>
    </subcellularLocation>
</comment>
<dbReference type="InterPro" id="IPR025086">
    <property type="entry name" value="SDE2/SF3A3_SAP"/>
</dbReference>
<evidence type="ECO:0000256" key="8">
    <source>
        <dbReference type="ARBA" id="ARBA00023306"/>
    </source>
</evidence>
<organism evidence="12 13">
    <name type="scientific">Limulus polyphemus</name>
    <name type="common">Atlantic horseshoe crab</name>
    <dbReference type="NCBI Taxonomy" id="6850"/>
    <lineage>
        <taxon>Eukaryota</taxon>
        <taxon>Metazoa</taxon>
        <taxon>Ecdysozoa</taxon>
        <taxon>Arthropoda</taxon>
        <taxon>Chelicerata</taxon>
        <taxon>Merostomata</taxon>
        <taxon>Xiphosura</taxon>
        <taxon>Limulidae</taxon>
        <taxon>Limulus</taxon>
    </lineage>
</organism>
<accession>A0ABM1BVH6</accession>
<gene>
    <name evidence="13" type="primary">LOC106473337</name>
</gene>
<dbReference type="Pfam" id="PF22782">
    <property type="entry name" value="SDE2"/>
    <property type="match status" value="1"/>
</dbReference>
<keyword evidence="5" id="KW-0507">mRNA processing</keyword>
<evidence type="ECO:0000256" key="3">
    <source>
        <dbReference type="ARBA" id="ARBA00008726"/>
    </source>
</evidence>
<feature type="compositionally biased region" description="Polar residues" evidence="9">
    <location>
        <begin position="246"/>
        <end position="266"/>
    </location>
</feature>
<keyword evidence="6" id="KW-0508">mRNA splicing</keyword>
<evidence type="ECO:0000256" key="4">
    <source>
        <dbReference type="ARBA" id="ARBA00022490"/>
    </source>
</evidence>
<dbReference type="InterPro" id="IPR053822">
    <property type="entry name" value="SDE2-like_dom"/>
</dbReference>
<feature type="region of interest" description="Disordered" evidence="9">
    <location>
        <begin position="123"/>
        <end position="157"/>
    </location>
</feature>
<feature type="domain" description="SDE2/SF3A3 SAP" evidence="10">
    <location>
        <begin position="311"/>
        <end position="374"/>
    </location>
</feature>
<evidence type="ECO:0000313" key="13">
    <source>
        <dbReference type="RefSeq" id="XP_013789473.1"/>
    </source>
</evidence>
<dbReference type="GeneID" id="106473337"/>
<evidence type="ECO:0000256" key="5">
    <source>
        <dbReference type="ARBA" id="ARBA00022664"/>
    </source>
</evidence>
<keyword evidence="8" id="KW-0131">Cell cycle</keyword>
<evidence type="ECO:0000313" key="12">
    <source>
        <dbReference type="Proteomes" id="UP000694941"/>
    </source>
</evidence>
<sequence>MVIFIQSFDSRQSSCIALSNKETRIRIKDLKESVFLSQGIPVNQFQVVVNKHYVKDEEFIEDGSVARLVLLLPGGKGGFGSMLRAIGAQIEKTTNREACRDLSGRRLRDVNEEKRLKKWISKQAEREREAAERKKAKLERLRSMPKHNFHDPEYDQQRSELPEKIDDALVQGLQSAESGPSSKKRKPQDSARASKKTCLWLGVDMSEADIEDQSDTDSEGNGQTQDHVSANQSVRLTSRFEEAKQSQDSGNDDNSQFLNPSCSTSKEQYESSLGSASCVNECLQESDSANKCERPPFLKPYHRRESFTIVDDKPIILMEYQSPQELEALGLDRLKMELMNHGLKCGGTLQQRAQRLWSIRGLEHHEIDSSLLAKPQKNKKIT</sequence>
<evidence type="ECO:0000256" key="9">
    <source>
        <dbReference type="SAM" id="MobiDB-lite"/>
    </source>
</evidence>
<reference evidence="13" key="1">
    <citation type="submission" date="2025-08" db="UniProtKB">
        <authorList>
            <consortium name="RefSeq"/>
        </authorList>
    </citation>
    <scope>IDENTIFICATION</scope>
    <source>
        <tissue evidence="13">Muscle</tissue>
    </source>
</reference>
<proteinExistence type="inferred from homology"/>
<dbReference type="Pfam" id="PF13297">
    <property type="entry name" value="SDE2_2C"/>
    <property type="match status" value="1"/>
</dbReference>
<comment type="similarity">
    <text evidence="3">Belongs to the SDE2 family.</text>
</comment>
<dbReference type="Proteomes" id="UP000694941">
    <property type="component" value="Unplaced"/>
</dbReference>
<evidence type="ECO:0000256" key="1">
    <source>
        <dbReference type="ARBA" id="ARBA00004123"/>
    </source>
</evidence>
<keyword evidence="7" id="KW-0539">Nucleus</keyword>
<feature type="compositionally biased region" description="Polar residues" evidence="9">
    <location>
        <begin position="219"/>
        <end position="236"/>
    </location>
</feature>
<evidence type="ECO:0000256" key="6">
    <source>
        <dbReference type="ARBA" id="ARBA00023187"/>
    </source>
</evidence>
<keyword evidence="12" id="KW-1185">Reference proteome</keyword>
<dbReference type="RefSeq" id="XP_013789473.1">
    <property type="nucleotide sequence ID" value="XM_013934019.2"/>
</dbReference>
<feature type="region of interest" description="Disordered" evidence="9">
    <location>
        <begin position="173"/>
        <end position="198"/>
    </location>
</feature>
<evidence type="ECO:0000256" key="7">
    <source>
        <dbReference type="ARBA" id="ARBA00023242"/>
    </source>
</evidence>
<name>A0ABM1BVH6_LIMPO</name>
<dbReference type="InterPro" id="IPR051421">
    <property type="entry name" value="RNA_Proc_DNA_Dmg_Regulator"/>
</dbReference>
<evidence type="ECO:0000259" key="10">
    <source>
        <dbReference type="Pfam" id="PF13297"/>
    </source>
</evidence>
<dbReference type="PANTHER" id="PTHR12786:SF1">
    <property type="entry name" value="SPLICING REGULATOR SDE2"/>
    <property type="match status" value="1"/>
</dbReference>
<dbReference type="PANTHER" id="PTHR12786">
    <property type="entry name" value="SPLICING FACTOR SF3A-RELATED"/>
    <property type="match status" value="1"/>
</dbReference>